<dbReference type="Gene3D" id="2.60.120.1440">
    <property type="match status" value="1"/>
</dbReference>
<keyword evidence="4" id="KW-1185">Reference proteome</keyword>
<dbReference type="Pfam" id="PF04773">
    <property type="entry name" value="FecR"/>
    <property type="match status" value="1"/>
</dbReference>
<evidence type="ECO:0000259" key="1">
    <source>
        <dbReference type="Pfam" id="PF04773"/>
    </source>
</evidence>
<evidence type="ECO:0000259" key="2">
    <source>
        <dbReference type="Pfam" id="PF16220"/>
    </source>
</evidence>
<reference evidence="3" key="1">
    <citation type="journal article" date="2014" name="Int. J. Syst. Evol. Microbiol.">
        <title>Complete genome sequence of Corynebacterium casei LMG S-19264T (=DSM 44701T), isolated from a smear-ripened cheese.</title>
        <authorList>
            <consortium name="US DOE Joint Genome Institute (JGI-PGF)"/>
            <person name="Walter F."/>
            <person name="Albersmeier A."/>
            <person name="Kalinowski J."/>
            <person name="Ruckert C."/>
        </authorList>
    </citation>
    <scope>NUCLEOTIDE SEQUENCE</scope>
    <source>
        <strain evidence="3">CCM 7086</strain>
    </source>
</reference>
<dbReference type="Pfam" id="PF16220">
    <property type="entry name" value="DUF4880"/>
    <property type="match status" value="1"/>
</dbReference>
<dbReference type="InterPro" id="IPR006860">
    <property type="entry name" value="FecR"/>
</dbReference>
<dbReference type="PANTHER" id="PTHR30273:SF2">
    <property type="entry name" value="PROTEIN FECR"/>
    <property type="match status" value="1"/>
</dbReference>
<dbReference type="EMBL" id="BMCG01000004">
    <property type="protein sequence ID" value="GGC12829.1"/>
    <property type="molecule type" value="Genomic_DNA"/>
</dbReference>
<comment type="caution">
    <text evidence="3">The sequence shown here is derived from an EMBL/GenBank/DDBJ whole genome shotgun (WGS) entry which is preliminary data.</text>
</comment>
<name>A0A8J2UN88_9BURK</name>
<dbReference type="RefSeq" id="WP_188396320.1">
    <property type="nucleotide sequence ID" value="NZ_BMCG01000004.1"/>
</dbReference>
<feature type="domain" description="FecR protein" evidence="1">
    <location>
        <begin position="131"/>
        <end position="226"/>
    </location>
</feature>
<proteinExistence type="predicted"/>
<sequence>MSAQWPLPAAVQASEPASEPDFNTLEQAAEWYAVLRSGSVSAAERRGWQEWCQASPANRAAWQRVEAISSGMSLPREQPLAAEAALSAAERLRKRRRTIKALSLLAVVGLGGWSASRTQVWQNVQAGIDADFSTGVGQMRELVLQEGSQVWLNTSTALDQRYDDVMRLLILRRGEIMVATHPDDRGPARPFVVESLHGRMRALGTRFNVRQMDDATELSVFEGRVEVTTASGTERRIIDTGQRVTFTQTRMDAVSEAGQARAMWSKGILLADDLPLGDVVAELSRYRRGRLACDPAVASLRVVGGYPLDNPDQALAMLQAALPIEVYAVMPWWITVRARR</sequence>
<accession>A0A8J2UN88</accession>
<gene>
    <name evidence="3" type="primary">fecR</name>
    <name evidence="3" type="ORF">GCM10007205_22180</name>
</gene>
<evidence type="ECO:0000313" key="3">
    <source>
        <dbReference type="EMBL" id="GGC12829.1"/>
    </source>
</evidence>
<dbReference type="GO" id="GO:0016989">
    <property type="term" value="F:sigma factor antagonist activity"/>
    <property type="evidence" value="ECO:0007669"/>
    <property type="project" value="TreeGrafter"/>
</dbReference>
<protein>
    <submittedName>
        <fullName evidence="3">Sensor</fullName>
    </submittedName>
</protein>
<feature type="domain" description="FecR N-terminal" evidence="2">
    <location>
        <begin position="26"/>
        <end position="67"/>
    </location>
</feature>
<dbReference type="PIRSF" id="PIRSF018266">
    <property type="entry name" value="FecR"/>
    <property type="match status" value="1"/>
</dbReference>
<dbReference type="AlphaFoldDB" id="A0A8J2UN88"/>
<organism evidence="3 4">
    <name type="scientific">Oxalicibacterium flavum</name>
    <dbReference type="NCBI Taxonomy" id="179467"/>
    <lineage>
        <taxon>Bacteria</taxon>
        <taxon>Pseudomonadati</taxon>
        <taxon>Pseudomonadota</taxon>
        <taxon>Betaproteobacteria</taxon>
        <taxon>Burkholderiales</taxon>
        <taxon>Oxalobacteraceae</taxon>
        <taxon>Oxalicibacterium</taxon>
    </lineage>
</organism>
<dbReference type="InterPro" id="IPR032623">
    <property type="entry name" value="FecR_N"/>
</dbReference>
<evidence type="ECO:0000313" key="4">
    <source>
        <dbReference type="Proteomes" id="UP000620266"/>
    </source>
</evidence>
<dbReference type="InterPro" id="IPR012373">
    <property type="entry name" value="Ferrdict_sens_TM"/>
</dbReference>
<dbReference type="Proteomes" id="UP000620266">
    <property type="component" value="Unassembled WGS sequence"/>
</dbReference>
<dbReference type="PANTHER" id="PTHR30273">
    <property type="entry name" value="PERIPLASMIC SIGNAL SENSOR AND SIGMA FACTOR ACTIVATOR FECR-RELATED"/>
    <property type="match status" value="1"/>
</dbReference>
<reference evidence="3" key="2">
    <citation type="submission" date="2020-09" db="EMBL/GenBank/DDBJ databases">
        <authorList>
            <person name="Sun Q."/>
            <person name="Sedlacek I."/>
        </authorList>
    </citation>
    <scope>NUCLEOTIDE SEQUENCE</scope>
    <source>
        <strain evidence="3">CCM 7086</strain>
    </source>
</reference>